<evidence type="ECO:0000313" key="4">
    <source>
        <dbReference type="Proteomes" id="UP000184251"/>
    </source>
</evidence>
<organism evidence="3 4">
    <name type="scientific">Alkalibacter saccharofermentans DSM 14828</name>
    <dbReference type="NCBI Taxonomy" id="1120975"/>
    <lineage>
        <taxon>Bacteria</taxon>
        <taxon>Bacillati</taxon>
        <taxon>Bacillota</taxon>
        <taxon>Clostridia</taxon>
        <taxon>Eubacteriales</taxon>
        <taxon>Eubacteriaceae</taxon>
        <taxon>Alkalibacter</taxon>
    </lineage>
</organism>
<dbReference type="GO" id="GO:0019867">
    <property type="term" value="C:outer membrane"/>
    <property type="evidence" value="ECO:0007669"/>
    <property type="project" value="InterPro"/>
</dbReference>
<dbReference type="Pfam" id="PF06725">
    <property type="entry name" value="3D"/>
    <property type="match status" value="1"/>
</dbReference>
<dbReference type="InterPro" id="IPR036908">
    <property type="entry name" value="RlpA-like_sf"/>
</dbReference>
<reference evidence="3 4" key="1">
    <citation type="submission" date="2016-11" db="EMBL/GenBank/DDBJ databases">
        <authorList>
            <person name="Jaros S."/>
            <person name="Januszkiewicz K."/>
            <person name="Wedrychowicz H."/>
        </authorList>
    </citation>
    <scope>NUCLEOTIDE SEQUENCE [LARGE SCALE GENOMIC DNA]</scope>
    <source>
        <strain evidence="3 4">DSM 14828</strain>
    </source>
</reference>
<sequence length="346" mass="38895">MNVNLKRLKEAWSGGRNLLIIALLTLAMSAAFIVFQTTERLATIVDGEKTIEYTFRGEKSVKDALLENEISLGEMDEISQPLTDTLENGQEIRISRAKEITVTADGKEYVFFTAQRQVDKIISQLGLRLENLDMVYPNPEDEIDEKFSGEIKITRVVEEVVTEEQPVKYSKVTRNNQTLDKGVVNTVQKGKDGLRSITEKVVYHDGEEYSRTVVEEKMEKEPVEEIQEVGTNVYIATSRGQTRFDQTLYVVATAYCSCSQCTGPGNGTVTASGARTRANHTIAASTQFSFGTEFYIPHFRGNSNRGIFVVEDRGGAIKGNRIDIYFNTHEEAIRFGRRTLKVYVLD</sequence>
<dbReference type="GO" id="GO:0009254">
    <property type="term" value="P:peptidoglycan turnover"/>
    <property type="evidence" value="ECO:0007669"/>
    <property type="project" value="InterPro"/>
</dbReference>
<name>A0A1M4THD4_9FIRM</name>
<proteinExistence type="predicted"/>
<dbReference type="Gene3D" id="2.40.40.10">
    <property type="entry name" value="RlpA-like domain"/>
    <property type="match status" value="1"/>
</dbReference>
<feature type="domain" description="G5" evidence="2">
    <location>
        <begin position="153"/>
        <end position="233"/>
    </location>
</feature>
<dbReference type="PANTHER" id="PTHR39160">
    <property type="entry name" value="CELL WALL-BINDING PROTEIN YOCH"/>
    <property type="match status" value="1"/>
</dbReference>
<dbReference type="SUPFAM" id="SSF50685">
    <property type="entry name" value="Barwin-like endoglucanases"/>
    <property type="match status" value="1"/>
</dbReference>
<evidence type="ECO:0000313" key="3">
    <source>
        <dbReference type="EMBL" id="SHE43919.1"/>
    </source>
</evidence>
<dbReference type="InterPro" id="IPR010611">
    <property type="entry name" value="3D_dom"/>
</dbReference>
<accession>A0A1M4THD4</accession>
<evidence type="ECO:0000256" key="1">
    <source>
        <dbReference type="ARBA" id="ARBA00022729"/>
    </source>
</evidence>
<dbReference type="InterPro" id="IPR059180">
    <property type="entry name" value="3D_YorM"/>
</dbReference>
<dbReference type="PANTHER" id="PTHR39160:SF4">
    <property type="entry name" value="RESUSCITATION-PROMOTING FACTOR RPFB"/>
    <property type="match status" value="1"/>
</dbReference>
<evidence type="ECO:0000259" key="2">
    <source>
        <dbReference type="PROSITE" id="PS51109"/>
    </source>
</evidence>
<dbReference type="InterPro" id="IPR007137">
    <property type="entry name" value="DUF348"/>
</dbReference>
<dbReference type="RefSeq" id="WP_073269492.1">
    <property type="nucleotide sequence ID" value="NZ_FQTU01000002.1"/>
</dbReference>
<dbReference type="InterPro" id="IPR051933">
    <property type="entry name" value="Resuscitation_pf_RpfB"/>
</dbReference>
<gene>
    <name evidence="3" type="ORF">SAMN02746064_00495</name>
</gene>
<protein>
    <recommendedName>
        <fullName evidence="2">G5 domain-containing protein</fullName>
    </recommendedName>
</protein>
<dbReference type="GO" id="GO:0004553">
    <property type="term" value="F:hydrolase activity, hydrolyzing O-glycosyl compounds"/>
    <property type="evidence" value="ECO:0007669"/>
    <property type="project" value="InterPro"/>
</dbReference>
<dbReference type="Proteomes" id="UP000184251">
    <property type="component" value="Unassembled WGS sequence"/>
</dbReference>
<keyword evidence="4" id="KW-1185">Reference proteome</keyword>
<dbReference type="CDD" id="cd14667">
    <property type="entry name" value="3D_containing_proteins"/>
    <property type="match status" value="1"/>
</dbReference>
<dbReference type="PROSITE" id="PS51109">
    <property type="entry name" value="G5"/>
    <property type="match status" value="1"/>
</dbReference>
<dbReference type="AlphaFoldDB" id="A0A1M4THD4"/>
<dbReference type="EMBL" id="FQTU01000002">
    <property type="protein sequence ID" value="SHE43919.1"/>
    <property type="molecule type" value="Genomic_DNA"/>
</dbReference>
<dbReference type="Pfam" id="PF03990">
    <property type="entry name" value="DUF348"/>
    <property type="match status" value="2"/>
</dbReference>
<dbReference type="Pfam" id="PF07501">
    <property type="entry name" value="G5"/>
    <property type="match status" value="1"/>
</dbReference>
<dbReference type="STRING" id="1120975.SAMN02746064_00495"/>
<keyword evidence="1" id="KW-0732">Signal</keyword>
<dbReference type="OrthoDB" id="9798935at2"/>
<dbReference type="Gene3D" id="2.20.230.10">
    <property type="entry name" value="Resuscitation-promoting factor rpfb"/>
    <property type="match status" value="1"/>
</dbReference>
<dbReference type="SMART" id="SM01208">
    <property type="entry name" value="G5"/>
    <property type="match status" value="1"/>
</dbReference>
<dbReference type="InterPro" id="IPR011098">
    <property type="entry name" value="G5_dom"/>
</dbReference>